<sequence>MDEERSSMLPTMAAGLNSILFAINIDNKDLNGQSKFAPTVSDLLKESTQNVTSLLKESTQGMSSLLREITASSAVSILIKPEQESDPLPVVSRNVSADAKCKKERKKKKKVTNIISFDDEEDEPNCGEVLKKIPGAGESSEENSDRSSVNVISAFESPFGPNSNGSQSSNSWKIDSLSLNGEFGYQKLDVKSIDDEDVDENEYDVYGNPSGRKHMSHSGSPEKPLDGNTCLSQGHGWAPLQVLHGDADILFPVSGVGSYGPADVSLRSLENGAGPEDHALQEPGIRYSVEAGSPGQGSPLSSLLPSASVPESMTVSELRQAIVAMMNRKDELEEENRSLRNLLDGEMEHSAALRQEVDTLKRKVAEQEERHATKVQALARENEVLKVQLKKYVGAVQMLKREGQTAEVVPNLWNVDGEVTVPEQKPGEIAEELASSYERKLIEVRPPGRAVYTIVAPSALTLGTPGKVQPTQTGTSAKQSNNKMQKESVYLIRKGGIGSLKI</sequence>
<name>A0A8B7UUH8_CASCN</name>
<dbReference type="OrthoDB" id="428895at2759"/>
<evidence type="ECO:0000256" key="1">
    <source>
        <dbReference type="SAM" id="Coils"/>
    </source>
</evidence>
<dbReference type="RefSeq" id="XP_020022852.1">
    <property type="nucleotide sequence ID" value="XM_020167263.1"/>
</dbReference>
<gene>
    <name evidence="3" type="primary">Snx29</name>
</gene>
<protein>
    <submittedName>
        <fullName evidence="3">Sorting nexin-29 isoform X4</fullName>
    </submittedName>
</protein>
<organism evidence="3">
    <name type="scientific">Castor canadensis</name>
    <name type="common">American beaver</name>
    <dbReference type="NCBI Taxonomy" id="51338"/>
    <lineage>
        <taxon>Eukaryota</taxon>
        <taxon>Metazoa</taxon>
        <taxon>Chordata</taxon>
        <taxon>Craniata</taxon>
        <taxon>Vertebrata</taxon>
        <taxon>Euteleostomi</taxon>
        <taxon>Mammalia</taxon>
        <taxon>Eutheria</taxon>
        <taxon>Euarchontoglires</taxon>
        <taxon>Glires</taxon>
        <taxon>Rodentia</taxon>
        <taxon>Castorimorpha</taxon>
        <taxon>Castoridae</taxon>
        <taxon>Castor</taxon>
    </lineage>
</organism>
<feature type="compositionally biased region" description="Polar residues" evidence="2">
    <location>
        <begin position="469"/>
        <end position="483"/>
    </location>
</feature>
<dbReference type="CTD" id="92017"/>
<proteinExistence type="predicted"/>
<dbReference type="PANTHER" id="PTHR47194">
    <property type="entry name" value="SORTING NEXIN-29-RELATED"/>
    <property type="match status" value="1"/>
</dbReference>
<feature type="region of interest" description="Disordered" evidence="2">
    <location>
        <begin position="465"/>
        <end position="484"/>
    </location>
</feature>
<evidence type="ECO:0000313" key="3">
    <source>
        <dbReference type="RefSeq" id="XP_020022852.1"/>
    </source>
</evidence>
<keyword evidence="1" id="KW-0175">Coiled coil</keyword>
<reference evidence="3" key="1">
    <citation type="submission" date="2025-08" db="UniProtKB">
        <authorList>
            <consortium name="RefSeq"/>
        </authorList>
    </citation>
    <scope>IDENTIFICATION</scope>
    <source>
        <tissue evidence="3">Leukocyte</tissue>
    </source>
</reference>
<evidence type="ECO:0000256" key="2">
    <source>
        <dbReference type="SAM" id="MobiDB-lite"/>
    </source>
</evidence>
<dbReference type="AlphaFoldDB" id="A0A8B7UUH8"/>
<dbReference type="PANTHER" id="PTHR47194:SF4">
    <property type="entry name" value="SORTING NEXIN-29"/>
    <property type="match status" value="1"/>
</dbReference>
<feature type="coiled-coil region" evidence="1">
    <location>
        <begin position="315"/>
        <end position="370"/>
    </location>
</feature>
<accession>A0A8B7UUH8</accession>